<dbReference type="InterPro" id="IPR018711">
    <property type="entry name" value="NAGPA"/>
</dbReference>
<dbReference type="HOGENOM" id="CLU_076857_0_0_6"/>
<dbReference type="Pfam" id="PF09992">
    <property type="entry name" value="NAGPA"/>
    <property type="match status" value="1"/>
</dbReference>
<feature type="chain" id="PRO_5002736918" evidence="1">
    <location>
        <begin position="24"/>
        <end position="255"/>
    </location>
</feature>
<evidence type="ECO:0000259" key="2">
    <source>
        <dbReference type="Pfam" id="PF09992"/>
    </source>
</evidence>
<organism evidence="3 4">
    <name type="scientific">Coxiella burnetii (strain Dugway 5J108-111)</name>
    <dbReference type="NCBI Taxonomy" id="434922"/>
    <lineage>
        <taxon>Bacteria</taxon>
        <taxon>Pseudomonadati</taxon>
        <taxon>Pseudomonadota</taxon>
        <taxon>Gammaproteobacteria</taxon>
        <taxon>Legionellales</taxon>
        <taxon>Coxiellaceae</taxon>
        <taxon>Coxiella</taxon>
    </lineage>
</organism>
<feature type="domain" description="Phosphodiester glycosidase" evidence="2">
    <location>
        <begin position="93"/>
        <end position="251"/>
    </location>
</feature>
<protein>
    <submittedName>
        <fullName evidence="3">Hypothetical exported protein</fullName>
    </submittedName>
</protein>
<keyword evidence="1" id="KW-0732">Signal</keyword>
<dbReference type="PANTHER" id="PTHR40446">
    <property type="entry name" value="N-ACETYLGLUCOSAMINE-1-PHOSPHODIESTER ALPHA-N-ACETYLGLUCOSAMINIDASE"/>
    <property type="match status" value="1"/>
</dbReference>
<dbReference type="RefSeq" id="WP_010958639.1">
    <property type="nucleotide sequence ID" value="NC_009727.1"/>
</dbReference>
<reference evidence="3 4" key="1">
    <citation type="journal article" date="2009" name="Infect. Immun.">
        <title>Comparative genomics reveal extensive transposon-mediated genomic plasticity and diversity among potential effector proteins within the genus Coxiella.</title>
        <authorList>
            <person name="Beare P.A."/>
            <person name="Unsworth N."/>
            <person name="Andoh M."/>
            <person name="Voth D.E."/>
            <person name="Omsland A."/>
            <person name="Gilk S.D."/>
            <person name="Williams K.P."/>
            <person name="Sobral B.W."/>
            <person name="Kupko J.J.III."/>
            <person name="Porcella S.F."/>
            <person name="Samuel J.E."/>
            <person name="Heinzen R.A."/>
        </authorList>
    </citation>
    <scope>NUCLEOTIDE SEQUENCE [LARGE SCALE GENOMIC DNA]</scope>
    <source>
        <strain evidence="3 4">Dugway 5J108-111</strain>
    </source>
</reference>
<dbReference type="KEGG" id="cbd:CBUD_2178"/>
<accession>A9KDD2</accession>
<proteinExistence type="predicted"/>
<dbReference type="AlphaFoldDB" id="A9KDD2"/>
<dbReference type="PANTHER" id="PTHR40446:SF2">
    <property type="entry name" value="N-ACETYLGLUCOSAMINE-1-PHOSPHODIESTER ALPHA-N-ACETYLGLUCOSAMINIDASE"/>
    <property type="match status" value="1"/>
</dbReference>
<sequence length="255" mass="28124">MKQTLLRYFIFFFFTLIVESACANPSIQWKALNPGMAYTVVTPAFSSESRPGLFTHLYAWKINPRQYHFNIVTAKSLQQTALYAAQAAKIKDTVLAINGGFFTPNLEPLGLRISDNKVLSSLKRISWWGIFMIKNNRAAITSPQNYRYSPEINFAIQAGPRLIIDGRIPQLRGGSAQRSALGVTPTGDIIIAITDNNLLLTATQLAILLQKLGCSNALNLDGGTSSQLFVHTNNFSLQIPSLRPVADLILVKIPS</sequence>
<feature type="signal peptide" evidence="1">
    <location>
        <begin position="1"/>
        <end position="23"/>
    </location>
</feature>
<evidence type="ECO:0000256" key="1">
    <source>
        <dbReference type="SAM" id="SignalP"/>
    </source>
</evidence>
<gene>
    <name evidence="3" type="ordered locus">CBUD_2178</name>
</gene>
<evidence type="ECO:0000313" key="4">
    <source>
        <dbReference type="Proteomes" id="UP000008555"/>
    </source>
</evidence>
<name>A9KDD2_COXBN</name>
<dbReference type="EMBL" id="CP000733">
    <property type="protein sequence ID" value="ABS78209.1"/>
    <property type="molecule type" value="Genomic_DNA"/>
</dbReference>
<evidence type="ECO:0000313" key="3">
    <source>
        <dbReference type="EMBL" id="ABS78209.1"/>
    </source>
</evidence>
<dbReference type="Proteomes" id="UP000008555">
    <property type="component" value="Chromosome"/>
</dbReference>